<evidence type="ECO:0000313" key="1">
    <source>
        <dbReference type="EMBL" id="MCI2240812.1"/>
    </source>
</evidence>
<dbReference type="Gene3D" id="1.10.150.240">
    <property type="entry name" value="Putative phosphatase, domain 2"/>
    <property type="match status" value="1"/>
</dbReference>
<dbReference type="Proteomes" id="UP001430755">
    <property type="component" value="Unassembled WGS sequence"/>
</dbReference>
<dbReference type="InterPro" id="IPR023214">
    <property type="entry name" value="HAD_sf"/>
</dbReference>
<dbReference type="RefSeq" id="WP_242162409.1">
    <property type="nucleotide sequence ID" value="NZ_JAJMLW010000001.1"/>
</dbReference>
<dbReference type="SFLD" id="SFLDS00003">
    <property type="entry name" value="Haloacid_Dehalogenase"/>
    <property type="match status" value="1"/>
</dbReference>
<dbReference type="SUPFAM" id="SSF56784">
    <property type="entry name" value="HAD-like"/>
    <property type="match status" value="1"/>
</dbReference>
<gene>
    <name evidence="1" type="ORF">LPT13_00360</name>
</gene>
<protein>
    <submittedName>
        <fullName evidence="1">HAD family phosphatase</fullName>
    </submittedName>
</protein>
<name>A0ABS9WED2_9ACTN</name>
<dbReference type="InterPro" id="IPR006439">
    <property type="entry name" value="HAD-SF_hydro_IA"/>
</dbReference>
<proteinExistence type="predicted"/>
<keyword evidence="2" id="KW-1185">Reference proteome</keyword>
<evidence type="ECO:0000313" key="2">
    <source>
        <dbReference type="Proteomes" id="UP001430755"/>
    </source>
</evidence>
<organism evidence="1 2">
    <name type="scientific">Adlercreutzia faecimuris</name>
    <dbReference type="NCBI Taxonomy" id="2897341"/>
    <lineage>
        <taxon>Bacteria</taxon>
        <taxon>Bacillati</taxon>
        <taxon>Actinomycetota</taxon>
        <taxon>Coriobacteriia</taxon>
        <taxon>Eggerthellales</taxon>
        <taxon>Eggerthellaceae</taxon>
        <taxon>Adlercreutzia</taxon>
    </lineage>
</organism>
<dbReference type="SFLD" id="SFLDG01129">
    <property type="entry name" value="C1.5:_HAD__Beta-PGM__Phosphata"/>
    <property type="match status" value="1"/>
</dbReference>
<dbReference type="PRINTS" id="PR00413">
    <property type="entry name" value="HADHALOGNASE"/>
</dbReference>
<dbReference type="InterPro" id="IPR023198">
    <property type="entry name" value="PGP-like_dom2"/>
</dbReference>
<dbReference type="CDD" id="cd07505">
    <property type="entry name" value="HAD_BPGM-like"/>
    <property type="match status" value="1"/>
</dbReference>
<dbReference type="Gene3D" id="3.40.50.1000">
    <property type="entry name" value="HAD superfamily/HAD-like"/>
    <property type="match status" value="1"/>
</dbReference>
<dbReference type="PANTHER" id="PTHR18901:SF38">
    <property type="entry name" value="PSEUDOURIDINE-5'-PHOSPHATASE"/>
    <property type="match status" value="1"/>
</dbReference>
<comment type="caution">
    <text evidence="1">The sequence shown here is derived from an EMBL/GenBank/DDBJ whole genome shotgun (WGS) entry which is preliminary data.</text>
</comment>
<dbReference type="EMBL" id="JAJMLW010000001">
    <property type="protein sequence ID" value="MCI2240812.1"/>
    <property type="molecule type" value="Genomic_DNA"/>
</dbReference>
<dbReference type="InterPro" id="IPR036412">
    <property type="entry name" value="HAD-like_sf"/>
</dbReference>
<dbReference type="PANTHER" id="PTHR18901">
    <property type="entry name" value="2-DEOXYGLUCOSE-6-PHOSPHATE PHOSPHATASE 2"/>
    <property type="match status" value="1"/>
</dbReference>
<accession>A0ABS9WED2</accession>
<dbReference type="Pfam" id="PF00702">
    <property type="entry name" value="Hydrolase"/>
    <property type="match status" value="1"/>
</dbReference>
<reference evidence="1" key="1">
    <citation type="submission" date="2021-11" db="EMBL/GenBank/DDBJ databases">
        <title>A Novel Adlercreutzia Species, isolated from a Allomyrina dichotoma larva feces.</title>
        <authorList>
            <person name="Suh M.K."/>
        </authorList>
    </citation>
    <scope>NUCLEOTIDE SEQUENCE</scope>
    <source>
        <strain evidence="1">JBNU-10</strain>
    </source>
</reference>
<sequence length="226" mass="24343">MVGKKIGVIYDCDGTLVDSMRVWRELEDELAARGGFTLTKADTDHITTLTIPECGDFFHEKFGLGASGAAVKAMIDEFMMDYYRTRAEGRPGALDFVRALAERGVPQAVASSTPRPLLEAGLAHAGFAPYMAAIVSVDDAGASKREPAVYDLAREALGTTRAQTWGFEDALYAVRTLAAAGYGTVGVYDNDLAGSYDDLAAEADLVIRDFRQLNPDDFMGRAAARL</sequence>